<accession>A0A072VJ67</accession>
<sequence length="504" mass="58429">MMAAQKHLHELLKEDQEPFLLNNYISHKRNQIKRSSSYTTLQLKKQKPPPTRTINLCKNACFFSFQNTPDIRKSPLFELSSPVKSPLRIPAKTASLLLEAALKIQSKKPNSKNKSFGVFGSFFKKLTQRNRSKKSENEENVSVKDILRWDSSIGRRHRKSFNSIVEEEENKGFEVCSCNGRPSCSGVWSESNEDKSLDMETSSSGHSCESVEEVEFVMSKKKENVDCACFDPHGFFCESPFRFALERSASSSSGRRTPEFSSPAESPRRPQIEDKENNGVDGVNKFQSGEDEDEKEQFSPVSVLDPLFEDYDDDDDCHENDDDEGDFDMECSYANVQRSKQLLLDRLRRFEQLAELDPLELEKRMQEDNEAFEDDDYEEDESEASSEEKALREIVHEILCHPSVHERWQDQKVFKRLVYDLIKEEEKELNFSQDMDIVMKRVCKKMELWKEVESNTIDMMIEEDFSREEIGWKKNAEETKELAGEVELAIFCLLVDEFSEELVC</sequence>
<gene>
    <name evidence="4" type="primary">25483879</name>
    <name evidence="2" type="ordered locus">MTR_1g060890</name>
    <name evidence="3" type="ORF">MtrunA17_Chr1g0179151</name>
</gene>
<evidence type="ECO:0000256" key="1">
    <source>
        <dbReference type="SAM" id="MobiDB-lite"/>
    </source>
</evidence>
<feature type="region of interest" description="Disordered" evidence="1">
    <location>
        <begin position="184"/>
        <end position="204"/>
    </location>
</feature>
<reference evidence="4" key="3">
    <citation type="submission" date="2015-04" db="UniProtKB">
        <authorList>
            <consortium name="EnsemblPlants"/>
        </authorList>
    </citation>
    <scope>IDENTIFICATION</scope>
    <source>
        <strain evidence="4">cv. Jemalong A17</strain>
    </source>
</reference>
<evidence type="ECO:0008006" key="6">
    <source>
        <dbReference type="Google" id="ProtNLM"/>
    </source>
</evidence>
<dbReference type="EMBL" id="PSQE01000001">
    <property type="protein sequence ID" value="RHN79604.1"/>
    <property type="molecule type" value="Genomic_DNA"/>
</dbReference>
<organism evidence="2 5">
    <name type="scientific">Medicago truncatula</name>
    <name type="common">Barrel medic</name>
    <name type="synonym">Medicago tribuloides</name>
    <dbReference type="NCBI Taxonomy" id="3880"/>
    <lineage>
        <taxon>Eukaryota</taxon>
        <taxon>Viridiplantae</taxon>
        <taxon>Streptophyta</taxon>
        <taxon>Embryophyta</taxon>
        <taxon>Tracheophyta</taxon>
        <taxon>Spermatophyta</taxon>
        <taxon>Magnoliopsida</taxon>
        <taxon>eudicotyledons</taxon>
        <taxon>Gunneridae</taxon>
        <taxon>Pentapetalae</taxon>
        <taxon>rosids</taxon>
        <taxon>fabids</taxon>
        <taxon>Fabales</taxon>
        <taxon>Fabaceae</taxon>
        <taxon>Papilionoideae</taxon>
        <taxon>50 kb inversion clade</taxon>
        <taxon>NPAAA clade</taxon>
        <taxon>Hologalegina</taxon>
        <taxon>IRL clade</taxon>
        <taxon>Trifolieae</taxon>
        <taxon>Medicago</taxon>
    </lineage>
</organism>
<dbReference type="Gramene" id="rna3417">
    <property type="protein sequence ID" value="RHN79604.1"/>
    <property type="gene ID" value="gene3417"/>
</dbReference>
<evidence type="ECO:0000313" key="4">
    <source>
        <dbReference type="EnsemblPlants" id="KEH42084"/>
    </source>
</evidence>
<dbReference type="EnsemblPlants" id="KEH42084">
    <property type="protein sequence ID" value="KEH42084"/>
    <property type="gene ID" value="MTR_1g060890"/>
</dbReference>
<proteinExistence type="predicted"/>
<feature type="compositionally biased region" description="Polar residues" evidence="1">
    <location>
        <begin position="248"/>
        <end position="264"/>
    </location>
</feature>
<dbReference type="Proteomes" id="UP000002051">
    <property type="component" value="Unassembled WGS sequence"/>
</dbReference>
<evidence type="ECO:0000313" key="2">
    <source>
        <dbReference type="EMBL" id="KEH42084.1"/>
    </source>
</evidence>
<name>A0A072VJ67_MEDTR</name>
<reference evidence="2 5" key="2">
    <citation type="journal article" date="2014" name="BMC Genomics">
        <title>An improved genome release (version Mt4.0) for the model legume Medicago truncatula.</title>
        <authorList>
            <person name="Tang H."/>
            <person name="Krishnakumar V."/>
            <person name="Bidwell S."/>
            <person name="Rosen B."/>
            <person name="Chan A."/>
            <person name="Zhou S."/>
            <person name="Gentzbittel L."/>
            <person name="Childs K.L."/>
            <person name="Yandell M."/>
            <person name="Gundlach H."/>
            <person name="Mayer K.F."/>
            <person name="Schwartz D.C."/>
            <person name="Town C.D."/>
        </authorList>
    </citation>
    <scope>GENOME REANNOTATION</scope>
    <source>
        <strain evidence="2">A17</strain>
        <strain evidence="4 5">cv. Jemalong A17</strain>
    </source>
</reference>
<dbReference type="PANTHER" id="PTHR33623:SF5">
    <property type="entry name" value="HISTONE-LYSINE N-METHYLTRANSFERASE SETD1B-LIKE PROTEIN"/>
    <property type="match status" value="1"/>
</dbReference>
<evidence type="ECO:0000313" key="5">
    <source>
        <dbReference type="Proteomes" id="UP000002051"/>
    </source>
</evidence>
<evidence type="ECO:0000313" key="3">
    <source>
        <dbReference type="EMBL" id="RHN79604.1"/>
    </source>
</evidence>
<reference evidence="3" key="4">
    <citation type="journal article" date="2018" name="Nat. Plants">
        <title>Whole-genome landscape of Medicago truncatula symbiotic genes.</title>
        <authorList>
            <person name="Pecrix Y."/>
            <person name="Gamas P."/>
            <person name="Carrere S."/>
        </authorList>
    </citation>
    <scope>NUCLEOTIDE SEQUENCE</scope>
    <source>
        <tissue evidence="3">Leaves</tissue>
    </source>
</reference>
<dbReference type="STRING" id="3880.A0A072VJ67"/>
<feature type="compositionally biased region" description="Acidic residues" evidence="1">
    <location>
        <begin position="368"/>
        <end position="385"/>
    </location>
</feature>
<feature type="region of interest" description="Disordered" evidence="1">
    <location>
        <begin position="248"/>
        <end position="302"/>
    </location>
</feature>
<dbReference type="OrthoDB" id="1918879at2759"/>
<dbReference type="PANTHER" id="PTHR33623">
    <property type="entry name" value="OS04G0572500 PROTEIN"/>
    <property type="match status" value="1"/>
</dbReference>
<dbReference type="KEGG" id="mtr:25483879"/>
<protein>
    <recommendedName>
        <fullName evidence="6">DUF4378 domain protein</fullName>
    </recommendedName>
</protein>
<reference evidence="2 5" key="1">
    <citation type="journal article" date="2011" name="Nature">
        <title>The Medicago genome provides insight into the evolution of rhizobial symbioses.</title>
        <authorList>
            <person name="Young N.D."/>
            <person name="Debelle F."/>
            <person name="Oldroyd G.E."/>
            <person name="Geurts R."/>
            <person name="Cannon S.B."/>
            <person name="Udvardi M.K."/>
            <person name="Benedito V.A."/>
            <person name="Mayer K.F."/>
            <person name="Gouzy J."/>
            <person name="Schoof H."/>
            <person name="Van de Peer Y."/>
            <person name="Proost S."/>
            <person name="Cook D.R."/>
            <person name="Meyers B.C."/>
            <person name="Spannagl M."/>
            <person name="Cheung F."/>
            <person name="De Mita S."/>
            <person name="Krishnakumar V."/>
            <person name="Gundlach H."/>
            <person name="Zhou S."/>
            <person name="Mudge J."/>
            <person name="Bharti A.K."/>
            <person name="Murray J.D."/>
            <person name="Naoumkina M.A."/>
            <person name="Rosen B."/>
            <person name="Silverstein K.A."/>
            <person name="Tang H."/>
            <person name="Rombauts S."/>
            <person name="Zhao P.X."/>
            <person name="Zhou P."/>
            <person name="Barbe V."/>
            <person name="Bardou P."/>
            <person name="Bechner M."/>
            <person name="Bellec A."/>
            <person name="Berger A."/>
            <person name="Berges H."/>
            <person name="Bidwell S."/>
            <person name="Bisseling T."/>
            <person name="Choisne N."/>
            <person name="Couloux A."/>
            <person name="Denny R."/>
            <person name="Deshpande S."/>
            <person name="Dai X."/>
            <person name="Doyle J.J."/>
            <person name="Dudez A.M."/>
            <person name="Farmer A.D."/>
            <person name="Fouteau S."/>
            <person name="Franken C."/>
            <person name="Gibelin C."/>
            <person name="Gish J."/>
            <person name="Goldstein S."/>
            <person name="Gonzalez A.J."/>
            <person name="Green P.J."/>
            <person name="Hallab A."/>
            <person name="Hartog M."/>
            <person name="Hua A."/>
            <person name="Humphray S.J."/>
            <person name="Jeong D.H."/>
            <person name="Jing Y."/>
            <person name="Jocker A."/>
            <person name="Kenton S.M."/>
            <person name="Kim D.J."/>
            <person name="Klee K."/>
            <person name="Lai H."/>
            <person name="Lang C."/>
            <person name="Lin S."/>
            <person name="Macmil S.L."/>
            <person name="Magdelenat G."/>
            <person name="Matthews L."/>
            <person name="McCorrison J."/>
            <person name="Monaghan E.L."/>
            <person name="Mun J.H."/>
            <person name="Najar F.Z."/>
            <person name="Nicholson C."/>
            <person name="Noirot C."/>
            <person name="O'Bleness M."/>
            <person name="Paule C.R."/>
            <person name="Poulain J."/>
            <person name="Prion F."/>
            <person name="Qin B."/>
            <person name="Qu C."/>
            <person name="Retzel E.F."/>
            <person name="Riddle C."/>
            <person name="Sallet E."/>
            <person name="Samain S."/>
            <person name="Samson N."/>
            <person name="Sanders I."/>
            <person name="Saurat O."/>
            <person name="Scarpelli C."/>
            <person name="Schiex T."/>
            <person name="Segurens B."/>
            <person name="Severin A.J."/>
            <person name="Sherrier D.J."/>
            <person name="Shi R."/>
            <person name="Sims S."/>
            <person name="Singer S.R."/>
            <person name="Sinharoy S."/>
            <person name="Sterck L."/>
            <person name="Viollet A."/>
            <person name="Wang B.B."/>
            <person name="Wang K."/>
            <person name="Wang M."/>
            <person name="Wang X."/>
            <person name="Warfsmann J."/>
            <person name="Weissenbach J."/>
            <person name="White D.D."/>
            <person name="White J.D."/>
            <person name="Wiley G.B."/>
            <person name="Wincker P."/>
            <person name="Xing Y."/>
            <person name="Yang L."/>
            <person name="Yao Z."/>
            <person name="Ying F."/>
            <person name="Zhai J."/>
            <person name="Zhou L."/>
            <person name="Zuber A."/>
            <person name="Denarie J."/>
            <person name="Dixon R.A."/>
            <person name="May G.D."/>
            <person name="Schwartz D.C."/>
            <person name="Rogers J."/>
            <person name="Quetier F."/>
            <person name="Town C.D."/>
            <person name="Roe B.A."/>
        </authorList>
    </citation>
    <scope>NUCLEOTIDE SEQUENCE [LARGE SCALE GENOMIC DNA]</scope>
    <source>
        <strain evidence="2">A17</strain>
        <strain evidence="4 5">cv. Jemalong A17</strain>
    </source>
</reference>
<feature type="region of interest" description="Disordered" evidence="1">
    <location>
        <begin position="364"/>
        <end position="385"/>
    </location>
</feature>
<dbReference type="Proteomes" id="UP000265566">
    <property type="component" value="Chromosome 1"/>
</dbReference>
<dbReference type="EMBL" id="CM001217">
    <property type="protein sequence ID" value="KEH42084.1"/>
    <property type="molecule type" value="Genomic_DNA"/>
</dbReference>
<dbReference type="AlphaFoldDB" id="A0A072VJ67"/>
<feature type="compositionally biased region" description="Basic and acidic residues" evidence="1">
    <location>
        <begin position="266"/>
        <end position="278"/>
    </location>
</feature>
<dbReference type="HOGENOM" id="CLU_029815_0_0_1"/>
<keyword evidence="5" id="KW-1185">Reference proteome</keyword>